<reference evidence="1 2" key="1">
    <citation type="submission" date="2019-01" db="EMBL/GenBank/DDBJ databases">
        <title>Vibrio BEI176 sp. nov, a marine bacterium isolated from China: eastern marignal seas.</title>
        <authorList>
            <person name="Li B."/>
        </authorList>
    </citation>
    <scope>NUCLEOTIDE SEQUENCE [LARGE SCALE GENOMIC DNA]</scope>
    <source>
        <strain evidence="1 2">BEI176</strain>
    </source>
</reference>
<name>A0A4Y8WER6_9VIBR</name>
<evidence type="ECO:0000313" key="2">
    <source>
        <dbReference type="Proteomes" id="UP000297753"/>
    </source>
</evidence>
<evidence type="ECO:0000313" key="1">
    <source>
        <dbReference type="EMBL" id="TFH91146.1"/>
    </source>
</evidence>
<sequence>MIDLSQFPDKVQQEPTNQAVTLDMFPDRTEVNKLNRERRLKEDAIRKHRLKQTEKTTNMVNDAFDMADTVRTLIGSRMSGGDPLQREVRRLYDESAQVKTPASGMSLSEIEARIIGAGGR</sequence>
<keyword evidence="2" id="KW-1185">Reference proteome</keyword>
<proteinExistence type="predicted"/>
<dbReference type="AlphaFoldDB" id="A0A4Y8WER6"/>
<protein>
    <submittedName>
        <fullName evidence="1">Uncharacterized protein</fullName>
    </submittedName>
</protein>
<organism evidence="1 2">
    <name type="scientific">Vibrio ouci</name>
    <dbReference type="NCBI Taxonomy" id="2499078"/>
    <lineage>
        <taxon>Bacteria</taxon>
        <taxon>Pseudomonadati</taxon>
        <taxon>Pseudomonadota</taxon>
        <taxon>Gammaproteobacteria</taxon>
        <taxon>Vibrionales</taxon>
        <taxon>Vibrionaceae</taxon>
        <taxon>Vibrio</taxon>
    </lineage>
</organism>
<gene>
    <name evidence="1" type="ORF">ELS82_13580</name>
</gene>
<dbReference type="RefSeq" id="WP_134835945.1">
    <property type="nucleotide sequence ID" value="NZ_SATR01000019.1"/>
</dbReference>
<accession>A0A4Y8WER6</accession>
<dbReference type="EMBL" id="SATR01000019">
    <property type="protein sequence ID" value="TFH91146.1"/>
    <property type="molecule type" value="Genomic_DNA"/>
</dbReference>
<dbReference type="Proteomes" id="UP000297753">
    <property type="component" value="Unassembled WGS sequence"/>
</dbReference>
<comment type="caution">
    <text evidence="1">The sequence shown here is derived from an EMBL/GenBank/DDBJ whole genome shotgun (WGS) entry which is preliminary data.</text>
</comment>